<proteinExistence type="predicted"/>
<evidence type="ECO:0000313" key="3">
    <source>
        <dbReference type="Proteomes" id="UP000823850"/>
    </source>
</evidence>
<keyword evidence="1" id="KW-0812">Transmembrane</keyword>
<keyword evidence="1" id="KW-0472">Membrane</keyword>
<reference evidence="2" key="2">
    <citation type="submission" date="2021-04" db="EMBL/GenBank/DDBJ databases">
        <authorList>
            <person name="Gilroy R."/>
        </authorList>
    </citation>
    <scope>NUCLEOTIDE SEQUENCE</scope>
    <source>
        <strain evidence="2">ChiW19-6364</strain>
    </source>
</reference>
<dbReference type="AlphaFoldDB" id="A0A9D2U5J0"/>
<evidence type="ECO:0000313" key="2">
    <source>
        <dbReference type="EMBL" id="HJD39994.1"/>
    </source>
</evidence>
<feature type="non-terminal residue" evidence="2">
    <location>
        <position position="1"/>
    </location>
</feature>
<dbReference type="Proteomes" id="UP000823850">
    <property type="component" value="Unassembled WGS sequence"/>
</dbReference>
<organism evidence="2 3">
    <name type="scientific">Candidatus Blautia stercoripullorum</name>
    <dbReference type="NCBI Taxonomy" id="2838502"/>
    <lineage>
        <taxon>Bacteria</taxon>
        <taxon>Bacillati</taxon>
        <taxon>Bacillota</taxon>
        <taxon>Clostridia</taxon>
        <taxon>Lachnospirales</taxon>
        <taxon>Lachnospiraceae</taxon>
        <taxon>Blautia</taxon>
    </lineage>
</organism>
<feature type="transmembrane region" description="Helical" evidence="1">
    <location>
        <begin position="12"/>
        <end position="30"/>
    </location>
</feature>
<reference evidence="2" key="1">
    <citation type="journal article" date="2021" name="PeerJ">
        <title>Extensive microbial diversity within the chicken gut microbiome revealed by metagenomics and culture.</title>
        <authorList>
            <person name="Gilroy R."/>
            <person name="Ravi A."/>
            <person name="Getino M."/>
            <person name="Pursley I."/>
            <person name="Horton D.L."/>
            <person name="Alikhan N.F."/>
            <person name="Baker D."/>
            <person name="Gharbi K."/>
            <person name="Hall N."/>
            <person name="Watson M."/>
            <person name="Adriaenssens E.M."/>
            <person name="Foster-Nyarko E."/>
            <person name="Jarju S."/>
            <person name="Secka A."/>
            <person name="Antonio M."/>
            <person name="Oren A."/>
            <person name="Chaudhuri R.R."/>
            <person name="La Ragione R."/>
            <person name="Hildebrand F."/>
            <person name="Pallen M.J."/>
        </authorList>
    </citation>
    <scope>NUCLEOTIDE SEQUENCE</scope>
    <source>
        <strain evidence="2">ChiW19-6364</strain>
    </source>
</reference>
<name>A0A9D2U5J0_9FIRM</name>
<gene>
    <name evidence="2" type="ORF">H9913_08175</name>
</gene>
<keyword evidence="1" id="KW-1133">Transmembrane helix</keyword>
<protein>
    <submittedName>
        <fullName evidence="2">MATE family efflux transporter</fullName>
    </submittedName>
</protein>
<accession>A0A9D2U5J0</accession>
<feature type="transmembrane region" description="Helical" evidence="1">
    <location>
        <begin position="36"/>
        <end position="54"/>
    </location>
</feature>
<evidence type="ECO:0000256" key="1">
    <source>
        <dbReference type="SAM" id="Phobius"/>
    </source>
</evidence>
<sequence length="62" mass="6659">LGAFLLSVSRQGVIFAIVIFLASKTFGYNGVLASQAVSDCLTAILAAVLLFRWIHKEKGSVF</sequence>
<dbReference type="EMBL" id="DWUX01000146">
    <property type="protein sequence ID" value="HJD39994.1"/>
    <property type="molecule type" value="Genomic_DNA"/>
</dbReference>
<comment type="caution">
    <text evidence="2">The sequence shown here is derived from an EMBL/GenBank/DDBJ whole genome shotgun (WGS) entry which is preliminary data.</text>
</comment>